<gene>
    <name evidence="9" type="ORF">K8U91_11030</name>
</gene>
<sequence length="324" mass="35714">MKKILSGATALLLLWGLTACCDDDKKSDEPAQPAEVELVTPNVSARIADPLNQNPFTGILEIYPCNSGTSTYYGNYINSKKTVFNGYYTIVDGHIYGEYNRPLQLPVGTYNMVYWGTPKYDEPIYNTPAINEPGITQDADLSTLYFRLRANTDGTYMPVYDLVHAVKPANVGQEDLQAALTRVTAGIRIIAKMEDNSEFNPSITSIQARIGGIAEKMNFYTAEVENTTKVVKFDLERSDDNTVMSNATVMLFPSAENPPLELVITLANGTEHTLTKNLSSTLSPNTKLTLNIVLGEILSGETPGDFSIEDWNEVSETIEFPIIN</sequence>
<comment type="similarity">
    <text evidence="2">Belongs to the bacteroidetes fimbrillin superfamily. FimB/Mfa2 family.</text>
</comment>
<evidence type="ECO:0000256" key="4">
    <source>
        <dbReference type="ARBA" id="ARBA00023136"/>
    </source>
</evidence>
<protein>
    <submittedName>
        <fullName evidence="9">FimB/Mfa2 family fimbrial subunit</fullName>
    </submittedName>
</protein>
<proteinExistence type="inferred from homology"/>
<evidence type="ECO:0000256" key="1">
    <source>
        <dbReference type="ARBA" id="ARBA00004442"/>
    </source>
</evidence>
<comment type="caution">
    <text evidence="9">The sequence shown here is derived from an EMBL/GenBank/DDBJ whole genome shotgun (WGS) entry which is preliminary data.</text>
</comment>
<dbReference type="Pfam" id="PF08842">
    <property type="entry name" value="Mfa2"/>
    <property type="match status" value="1"/>
</dbReference>
<keyword evidence="3 8" id="KW-0732">Signal</keyword>
<organism evidence="9 10">
    <name type="scientific">Barnesiella viscericola</name>
    <dbReference type="NCBI Taxonomy" id="397865"/>
    <lineage>
        <taxon>Bacteria</taxon>
        <taxon>Pseudomonadati</taxon>
        <taxon>Bacteroidota</taxon>
        <taxon>Bacteroidia</taxon>
        <taxon>Bacteroidales</taxon>
        <taxon>Barnesiellaceae</taxon>
        <taxon>Barnesiella</taxon>
    </lineage>
</organism>
<dbReference type="PROSITE" id="PS51257">
    <property type="entry name" value="PROKAR_LIPOPROTEIN"/>
    <property type="match status" value="1"/>
</dbReference>
<keyword evidence="6" id="KW-0998">Cell outer membrane</keyword>
<evidence type="ECO:0000256" key="5">
    <source>
        <dbReference type="ARBA" id="ARBA00023139"/>
    </source>
</evidence>
<evidence type="ECO:0000313" key="9">
    <source>
        <dbReference type="EMBL" id="HJG89987.1"/>
    </source>
</evidence>
<keyword evidence="7" id="KW-0449">Lipoprotein</keyword>
<keyword evidence="4" id="KW-0472">Membrane</keyword>
<feature type="chain" id="PRO_5037691026" evidence="8">
    <location>
        <begin position="22"/>
        <end position="324"/>
    </location>
</feature>
<feature type="signal peptide" evidence="8">
    <location>
        <begin position="1"/>
        <end position="21"/>
    </location>
</feature>
<evidence type="ECO:0000256" key="2">
    <source>
        <dbReference type="ARBA" id="ARBA00007248"/>
    </source>
</evidence>
<evidence type="ECO:0000256" key="6">
    <source>
        <dbReference type="ARBA" id="ARBA00023237"/>
    </source>
</evidence>
<dbReference type="AlphaFoldDB" id="A0A921MTN1"/>
<evidence type="ECO:0000313" key="10">
    <source>
        <dbReference type="Proteomes" id="UP000757103"/>
    </source>
</evidence>
<evidence type="ECO:0000256" key="3">
    <source>
        <dbReference type="ARBA" id="ARBA00022729"/>
    </source>
</evidence>
<evidence type="ECO:0000256" key="7">
    <source>
        <dbReference type="ARBA" id="ARBA00023288"/>
    </source>
</evidence>
<name>A0A921MTN1_9BACT</name>
<dbReference type="Gene3D" id="2.60.40.2630">
    <property type="match status" value="1"/>
</dbReference>
<evidence type="ECO:0000256" key="8">
    <source>
        <dbReference type="SAM" id="SignalP"/>
    </source>
</evidence>
<dbReference type="Proteomes" id="UP000757103">
    <property type="component" value="Unassembled WGS sequence"/>
</dbReference>
<dbReference type="InterPro" id="IPR014941">
    <property type="entry name" value="FimB/Mfa2/Mfa3"/>
</dbReference>
<comment type="subcellular location">
    <subcellularLocation>
        <location evidence="1">Cell outer membrane</location>
    </subcellularLocation>
</comment>
<dbReference type="GO" id="GO:0009279">
    <property type="term" value="C:cell outer membrane"/>
    <property type="evidence" value="ECO:0007669"/>
    <property type="project" value="UniProtKB-SubCell"/>
</dbReference>
<dbReference type="RefSeq" id="WP_273307046.1">
    <property type="nucleotide sequence ID" value="NZ_DYUD01000030.1"/>
</dbReference>
<reference evidence="9" key="2">
    <citation type="submission" date="2021-09" db="EMBL/GenBank/DDBJ databases">
        <authorList>
            <person name="Gilroy R."/>
        </authorList>
    </citation>
    <scope>NUCLEOTIDE SEQUENCE</scope>
    <source>
        <strain evidence="9">CHK121-7720</strain>
    </source>
</reference>
<dbReference type="EMBL" id="DYUD01000030">
    <property type="protein sequence ID" value="HJG89987.1"/>
    <property type="molecule type" value="Genomic_DNA"/>
</dbReference>
<reference evidence="9" key="1">
    <citation type="journal article" date="2021" name="PeerJ">
        <title>Extensive microbial diversity within the chicken gut microbiome revealed by metagenomics and culture.</title>
        <authorList>
            <person name="Gilroy R."/>
            <person name="Ravi A."/>
            <person name="Getino M."/>
            <person name="Pursley I."/>
            <person name="Horton D.L."/>
            <person name="Alikhan N.F."/>
            <person name="Baker D."/>
            <person name="Gharbi K."/>
            <person name="Hall N."/>
            <person name="Watson M."/>
            <person name="Adriaenssens E.M."/>
            <person name="Foster-Nyarko E."/>
            <person name="Jarju S."/>
            <person name="Secka A."/>
            <person name="Antonio M."/>
            <person name="Oren A."/>
            <person name="Chaudhuri R.R."/>
            <person name="La Ragione R."/>
            <person name="Hildebrand F."/>
            <person name="Pallen M.J."/>
        </authorList>
    </citation>
    <scope>NUCLEOTIDE SEQUENCE</scope>
    <source>
        <strain evidence="9">CHK121-7720</strain>
    </source>
</reference>
<accession>A0A921MTN1</accession>
<keyword evidence="5" id="KW-0564">Palmitate</keyword>